<feature type="transmembrane region" description="Helical" evidence="1">
    <location>
        <begin position="27"/>
        <end position="49"/>
    </location>
</feature>
<keyword evidence="1" id="KW-0472">Membrane</keyword>
<organism evidence="3 4">
    <name type="scientific">Clostridium grantii DSM 8605</name>
    <dbReference type="NCBI Taxonomy" id="1121316"/>
    <lineage>
        <taxon>Bacteria</taxon>
        <taxon>Bacillati</taxon>
        <taxon>Bacillota</taxon>
        <taxon>Clostridia</taxon>
        <taxon>Eubacteriales</taxon>
        <taxon>Clostridiaceae</taxon>
        <taxon>Clostridium</taxon>
    </lineage>
</organism>
<keyword evidence="1" id="KW-1133">Transmembrane helix</keyword>
<feature type="domain" description="CAAX prenyl protease 2/Lysostaphin resistance protein A-like" evidence="2">
    <location>
        <begin position="136"/>
        <end position="240"/>
    </location>
</feature>
<dbReference type="PANTHER" id="PTHR43592:SF15">
    <property type="entry name" value="CAAX AMINO TERMINAL PROTEASE FAMILY PROTEIN"/>
    <property type="match status" value="1"/>
</dbReference>
<evidence type="ECO:0000313" key="3">
    <source>
        <dbReference type="EMBL" id="SHH89358.1"/>
    </source>
</evidence>
<dbReference type="PANTHER" id="PTHR43592">
    <property type="entry name" value="CAAX AMINO TERMINAL PROTEASE"/>
    <property type="match status" value="1"/>
</dbReference>
<dbReference type="AlphaFoldDB" id="A0A1M5WPA0"/>
<name>A0A1M5WPA0_9CLOT</name>
<dbReference type="OrthoDB" id="1523022at2"/>
<keyword evidence="4" id="KW-1185">Reference proteome</keyword>
<reference evidence="3 4" key="1">
    <citation type="submission" date="2016-11" db="EMBL/GenBank/DDBJ databases">
        <authorList>
            <person name="Jaros S."/>
            <person name="Januszkiewicz K."/>
            <person name="Wedrychowicz H."/>
        </authorList>
    </citation>
    <scope>NUCLEOTIDE SEQUENCE [LARGE SCALE GENOMIC DNA]</scope>
    <source>
        <strain evidence="3 4">DSM 8605</strain>
    </source>
</reference>
<feature type="transmembrane region" description="Helical" evidence="1">
    <location>
        <begin position="136"/>
        <end position="159"/>
    </location>
</feature>
<dbReference type="RefSeq" id="WP_073339301.1">
    <property type="nucleotide sequence ID" value="NZ_FQXM01000019.1"/>
</dbReference>
<evidence type="ECO:0000259" key="2">
    <source>
        <dbReference type="Pfam" id="PF02517"/>
    </source>
</evidence>
<dbReference type="Pfam" id="PF02517">
    <property type="entry name" value="Rce1-like"/>
    <property type="match status" value="1"/>
</dbReference>
<feature type="transmembrane region" description="Helical" evidence="1">
    <location>
        <begin position="200"/>
        <end position="222"/>
    </location>
</feature>
<dbReference type="Proteomes" id="UP000184447">
    <property type="component" value="Unassembled WGS sequence"/>
</dbReference>
<evidence type="ECO:0000256" key="1">
    <source>
        <dbReference type="SAM" id="Phobius"/>
    </source>
</evidence>
<keyword evidence="1" id="KW-0812">Transmembrane</keyword>
<dbReference type="GO" id="GO:0004175">
    <property type="term" value="F:endopeptidase activity"/>
    <property type="evidence" value="ECO:0007669"/>
    <property type="project" value="UniProtKB-ARBA"/>
</dbReference>
<dbReference type="InterPro" id="IPR003675">
    <property type="entry name" value="Rce1/LyrA-like_dom"/>
</dbReference>
<dbReference type="STRING" id="1121316.SAMN02745207_03027"/>
<feature type="transmembrane region" description="Helical" evidence="1">
    <location>
        <begin position="104"/>
        <end position="124"/>
    </location>
</feature>
<feature type="transmembrane region" description="Helical" evidence="1">
    <location>
        <begin position="171"/>
        <end position="188"/>
    </location>
</feature>
<dbReference type="GO" id="GO:0080120">
    <property type="term" value="P:CAAX-box protein maturation"/>
    <property type="evidence" value="ECO:0007669"/>
    <property type="project" value="UniProtKB-ARBA"/>
</dbReference>
<sequence>MSINKFKVQFTRNTIDELKKNDGIISLLYFGYYIILLIGFGLICFNTSIYKEVGKLFTNNYLARIIFYLPITVISVAPIFIILKVRNQRLETIGLSCRNLFKSLLIGIVGAIPFSLLNINGALQAGKNINTNILDFIYIFLYFLICIAFVEEVVFRGFIQTRIFELIKGKWIGIIVVGVLFAAIHIPFQMMVAHMNLVEFLMYDCAHLFITFIIHIYLVYLYTRYNNLTSTIIAHTLMDFSYAIFM</sequence>
<proteinExistence type="predicted"/>
<accession>A0A1M5WPA0</accession>
<evidence type="ECO:0000313" key="4">
    <source>
        <dbReference type="Proteomes" id="UP000184447"/>
    </source>
</evidence>
<protein>
    <recommendedName>
        <fullName evidence="2">CAAX prenyl protease 2/Lysostaphin resistance protein A-like domain-containing protein</fullName>
    </recommendedName>
</protein>
<gene>
    <name evidence="3" type="ORF">SAMN02745207_03027</name>
</gene>
<dbReference type="EMBL" id="FQXM01000019">
    <property type="protein sequence ID" value="SHH89358.1"/>
    <property type="molecule type" value="Genomic_DNA"/>
</dbReference>
<feature type="transmembrane region" description="Helical" evidence="1">
    <location>
        <begin position="61"/>
        <end position="83"/>
    </location>
</feature>